<dbReference type="Gene3D" id="3.90.550.50">
    <property type="match status" value="1"/>
</dbReference>
<evidence type="ECO:0000313" key="11">
    <source>
        <dbReference type="EMBL" id="CAF3992124.1"/>
    </source>
</evidence>
<evidence type="ECO:0000256" key="5">
    <source>
        <dbReference type="ARBA" id="ARBA00022968"/>
    </source>
</evidence>
<evidence type="ECO:0000256" key="7">
    <source>
        <dbReference type="ARBA" id="ARBA00023034"/>
    </source>
</evidence>
<dbReference type="PANTHER" id="PTHR12369:SF13">
    <property type="entry name" value="HEXOSYLTRANSFERASE"/>
    <property type="match status" value="1"/>
</dbReference>
<dbReference type="PANTHER" id="PTHR12369">
    <property type="entry name" value="CHONDROITIN SYNTHASE"/>
    <property type="match status" value="1"/>
</dbReference>
<keyword evidence="12" id="KW-1185">Reference proteome</keyword>
<keyword evidence="6 9" id="KW-1133">Transmembrane helix</keyword>
<comment type="subcellular location">
    <subcellularLocation>
        <location evidence="1 9">Golgi apparatus</location>
        <location evidence="1 9">Golgi stack membrane</location>
        <topology evidence="1 9">Single-pass type II membrane protein</topology>
    </subcellularLocation>
</comment>
<keyword evidence="4 9" id="KW-0812">Transmembrane</keyword>
<comment type="caution">
    <text evidence="10">The sequence shown here is derived from an EMBL/GenBank/DDBJ whole genome shotgun (WGS) entry which is preliminary data.</text>
</comment>
<comment type="similarity">
    <text evidence="2 9">Belongs to the chondroitin N-acetylgalactosaminyltransferase family.</text>
</comment>
<comment type="caution">
    <text evidence="9">Lacks conserved residue(s) required for the propagation of feature annotation.</text>
</comment>
<dbReference type="Proteomes" id="UP000663829">
    <property type="component" value="Unassembled WGS sequence"/>
</dbReference>
<name>A0A814YGX3_9BILA</name>
<dbReference type="Pfam" id="PF05679">
    <property type="entry name" value="CHGN"/>
    <property type="match status" value="1"/>
</dbReference>
<dbReference type="OrthoDB" id="9985088at2759"/>
<dbReference type="EMBL" id="CAJOBC010009608">
    <property type="protein sequence ID" value="CAF3992124.1"/>
    <property type="molecule type" value="Genomic_DNA"/>
</dbReference>
<evidence type="ECO:0000256" key="8">
    <source>
        <dbReference type="ARBA" id="ARBA00023136"/>
    </source>
</evidence>
<dbReference type="Proteomes" id="UP000681722">
    <property type="component" value="Unassembled WGS sequence"/>
</dbReference>
<accession>A0A814YGX3</accession>
<evidence type="ECO:0000313" key="12">
    <source>
        <dbReference type="Proteomes" id="UP000663829"/>
    </source>
</evidence>
<organism evidence="10 12">
    <name type="scientific">Didymodactylos carnosus</name>
    <dbReference type="NCBI Taxonomy" id="1234261"/>
    <lineage>
        <taxon>Eukaryota</taxon>
        <taxon>Metazoa</taxon>
        <taxon>Spiralia</taxon>
        <taxon>Gnathifera</taxon>
        <taxon>Rotifera</taxon>
        <taxon>Eurotatoria</taxon>
        <taxon>Bdelloidea</taxon>
        <taxon>Philodinida</taxon>
        <taxon>Philodinidae</taxon>
        <taxon>Didymodactylos</taxon>
    </lineage>
</organism>
<evidence type="ECO:0000313" key="10">
    <source>
        <dbReference type="EMBL" id="CAF1229396.1"/>
    </source>
</evidence>
<keyword evidence="3 9" id="KW-0808">Transferase</keyword>
<dbReference type="InterPro" id="IPR008428">
    <property type="entry name" value="Chond_GalNAc"/>
</dbReference>
<evidence type="ECO:0000256" key="2">
    <source>
        <dbReference type="ARBA" id="ARBA00009239"/>
    </source>
</evidence>
<sequence>MILIIVFPHTDSNLQFHKLLPTQFYLFQFIYLLTMSVTSHRTRLKSRYVLSLLVGLSLGLVFSLACLPLISVCDTHLSFIPKTLQNNHLSLHLRTVRSTVDGKFEKKLVDYGNQDYEPIIHSPNRSKSIISSTVTMNKSKITRPRYIADELGIKDKVLVAVLSEIGHLNTFAYFLNQSLASHVNKILFFVDDDIQEFPRGMTVVAIHDKRKYLKPFYVLKYLAEKLIKNYDWFLIVPDNTFIRGYKLIEFLNRISISQDLYMGQSYDDVHAVYCYYGSGIILSGTVLHKILDELDWCTNNAYSQDLTDNIGRCILKSAKLPCSNTASNQNYSAYVDYRFDFDSDIDKLSKSEDFNKTLTVHPVNDLETMLKLQMYFNHVEIAEIKQDIIKHEQNIEQLSCYAPEGCNEIPWPVGVPPPFRPSTRFDVLRWDYFNETHIYLETDNDVVGIMKQDYHDDVQEIINYSISQMQRIYGSSLKYQHLLNGYRQFDPTRGTHYILDLQMLDENKNEIIKRAELMLTYLSFISRHVFSKQFILGLVEIITMPFVTDNTKIFLILPLFHDDQQQTIKFLKHCNQTLFDKESRDKLEILLTHIVTTKIELQQTQKWFEPIRKEVELLRHTRVQLSITYHTLFLSGKYYNQFILIDYFQVKLRKNALIFITTPYVDIESDFLNRCRLNVIDSIQVFFPIGFYQYYPNIISRTNNVSQQTIELHKNHGWFNSYSYDNAAFYMNDYINAKYLLRLSNNTDLFDLFHHTDMHILRGPDQSLRHHYKNYKCDQIKQTQDEFGRCLIQREKGIASRSQLAMVIADEEEKQAKRLKSTTKVKKVKK</sequence>
<dbReference type="EC" id="2.4.1.-" evidence="9"/>
<dbReference type="InterPro" id="IPR051227">
    <property type="entry name" value="CS_glycosyltransferase"/>
</dbReference>
<dbReference type="AlphaFoldDB" id="A0A814YGX3"/>
<gene>
    <name evidence="10" type="ORF">GPM918_LOCUS25093</name>
    <name evidence="11" type="ORF">SRO942_LOCUS25099</name>
</gene>
<evidence type="ECO:0000256" key="3">
    <source>
        <dbReference type="ARBA" id="ARBA00022679"/>
    </source>
</evidence>
<evidence type="ECO:0000256" key="9">
    <source>
        <dbReference type="RuleBase" id="RU364016"/>
    </source>
</evidence>
<dbReference type="GO" id="GO:0032580">
    <property type="term" value="C:Golgi cisterna membrane"/>
    <property type="evidence" value="ECO:0007669"/>
    <property type="project" value="UniProtKB-SubCell"/>
</dbReference>
<dbReference type="EMBL" id="CAJNOQ010009603">
    <property type="protein sequence ID" value="CAF1229396.1"/>
    <property type="molecule type" value="Genomic_DNA"/>
</dbReference>
<keyword evidence="8 9" id="KW-0472">Membrane</keyword>
<evidence type="ECO:0000256" key="4">
    <source>
        <dbReference type="ARBA" id="ARBA00022692"/>
    </source>
</evidence>
<protein>
    <recommendedName>
        <fullName evidence="9">Hexosyltransferase</fullName>
        <ecNumber evidence="9">2.4.1.-</ecNumber>
    </recommendedName>
</protein>
<evidence type="ECO:0000256" key="1">
    <source>
        <dbReference type="ARBA" id="ARBA00004447"/>
    </source>
</evidence>
<feature type="transmembrane region" description="Helical" evidence="9">
    <location>
        <begin position="20"/>
        <end position="37"/>
    </location>
</feature>
<keyword evidence="7 9" id="KW-0333">Golgi apparatus</keyword>
<proteinExistence type="inferred from homology"/>
<evidence type="ECO:0000256" key="6">
    <source>
        <dbReference type="ARBA" id="ARBA00022989"/>
    </source>
</evidence>
<keyword evidence="5 9" id="KW-0735">Signal-anchor</keyword>
<feature type="transmembrane region" description="Helical" evidence="9">
    <location>
        <begin position="49"/>
        <end position="70"/>
    </location>
</feature>
<dbReference type="GO" id="GO:0047238">
    <property type="term" value="F:glucuronosyl-N-acetylgalactosaminyl-proteoglycan 4-beta-N-acetylgalactosaminyltransferase activity"/>
    <property type="evidence" value="ECO:0007669"/>
    <property type="project" value="TreeGrafter"/>
</dbReference>
<reference evidence="10" key="1">
    <citation type="submission" date="2021-02" db="EMBL/GenBank/DDBJ databases">
        <authorList>
            <person name="Nowell W R."/>
        </authorList>
    </citation>
    <scope>NUCLEOTIDE SEQUENCE</scope>
</reference>